<dbReference type="Proteomes" id="UP001501444">
    <property type="component" value="Unassembled WGS sequence"/>
</dbReference>
<dbReference type="EMBL" id="BAAARV010000025">
    <property type="protein sequence ID" value="GAA2347184.1"/>
    <property type="molecule type" value="Genomic_DNA"/>
</dbReference>
<evidence type="ECO:0000313" key="2">
    <source>
        <dbReference type="Proteomes" id="UP001501444"/>
    </source>
</evidence>
<keyword evidence="2" id="KW-1185">Reference proteome</keyword>
<proteinExistence type="predicted"/>
<protein>
    <submittedName>
        <fullName evidence="1">Uncharacterized protein</fullName>
    </submittedName>
</protein>
<organism evidence="1 2">
    <name type="scientific">Dactylosporangium salmoneum</name>
    <dbReference type="NCBI Taxonomy" id="53361"/>
    <lineage>
        <taxon>Bacteria</taxon>
        <taxon>Bacillati</taxon>
        <taxon>Actinomycetota</taxon>
        <taxon>Actinomycetes</taxon>
        <taxon>Micromonosporales</taxon>
        <taxon>Micromonosporaceae</taxon>
        <taxon>Dactylosporangium</taxon>
    </lineage>
</organism>
<comment type="caution">
    <text evidence="1">The sequence shown here is derived from an EMBL/GenBank/DDBJ whole genome shotgun (WGS) entry which is preliminary data.</text>
</comment>
<dbReference type="RefSeq" id="WP_344613402.1">
    <property type="nucleotide sequence ID" value="NZ_BAAARV010000025.1"/>
</dbReference>
<name>A0ABN3G9S1_9ACTN</name>
<reference evidence="1 2" key="1">
    <citation type="journal article" date="2019" name="Int. J. Syst. Evol. Microbiol.">
        <title>The Global Catalogue of Microorganisms (GCM) 10K type strain sequencing project: providing services to taxonomists for standard genome sequencing and annotation.</title>
        <authorList>
            <consortium name="The Broad Institute Genomics Platform"/>
            <consortium name="The Broad Institute Genome Sequencing Center for Infectious Disease"/>
            <person name="Wu L."/>
            <person name="Ma J."/>
        </authorList>
    </citation>
    <scope>NUCLEOTIDE SEQUENCE [LARGE SCALE GENOMIC DNA]</scope>
    <source>
        <strain evidence="1 2">JCM 3272</strain>
    </source>
</reference>
<evidence type="ECO:0000313" key="1">
    <source>
        <dbReference type="EMBL" id="GAA2347184.1"/>
    </source>
</evidence>
<sequence>MADQQPDTRGDYVDERGVLITAAGRARMREKLDELANRWTPEQREERRQALLARLRAA</sequence>
<accession>A0ABN3G9S1</accession>
<gene>
    <name evidence="1" type="ORF">GCM10010170_034520</name>
</gene>